<protein>
    <submittedName>
        <fullName evidence="2">Uncharacterized protein</fullName>
    </submittedName>
</protein>
<dbReference type="EMBL" id="BMAV01000434">
    <property type="protein sequence ID" value="GFY37716.1"/>
    <property type="molecule type" value="Genomic_DNA"/>
</dbReference>
<proteinExistence type="predicted"/>
<organism evidence="2 3">
    <name type="scientific">Trichonephila inaurata madagascariensis</name>
    <dbReference type="NCBI Taxonomy" id="2747483"/>
    <lineage>
        <taxon>Eukaryota</taxon>
        <taxon>Metazoa</taxon>
        <taxon>Ecdysozoa</taxon>
        <taxon>Arthropoda</taxon>
        <taxon>Chelicerata</taxon>
        <taxon>Arachnida</taxon>
        <taxon>Araneae</taxon>
        <taxon>Araneomorphae</taxon>
        <taxon>Entelegynae</taxon>
        <taxon>Araneoidea</taxon>
        <taxon>Nephilidae</taxon>
        <taxon>Trichonephila</taxon>
        <taxon>Trichonephila inaurata</taxon>
    </lineage>
</organism>
<evidence type="ECO:0000313" key="2">
    <source>
        <dbReference type="EMBL" id="GFY37716.1"/>
    </source>
</evidence>
<dbReference type="OrthoDB" id="10522689at2759"/>
<sequence>MVNIIIAHKSRNSIFNFREILGKLKIDLLPSSHHGVGADSGKQVSCKLASPIFYKSINFSQYLLPMTFNSAVIYIRLALKLQNCDCECQRIKSQVPARSGKKIKYPQTNHIGQFNSPPTSRPISSWGSRMSPNID</sequence>
<evidence type="ECO:0000313" key="3">
    <source>
        <dbReference type="Proteomes" id="UP000886998"/>
    </source>
</evidence>
<feature type="region of interest" description="Disordered" evidence="1">
    <location>
        <begin position="107"/>
        <end position="135"/>
    </location>
</feature>
<dbReference type="AlphaFoldDB" id="A0A8X6WPH1"/>
<dbReference type="Proteomes" id="UP000886998">
    <property type="component" value="Unassembled WGS sequence"/>
</dbReference>
<keyword evidence="3" id="KW-1185">Reference proteome</keyword>
<gene>
    <name evidence="2" type="ORF">TNIN_192061</name>
</gene>
<reference evidence="2" key="1">
    <citation type="submission" date="2020-08" db="EMBL/GenBank/DDBJ databases">
        <title>Multicomponent nature underlies the extraordinary mechanical properties of spider dragline silk.</title>
        <authorList>
            <person name="Kono N."/>
            <person name="Nakamura H."/>
            <person name="Mori M."/>
            <person name="Yoshida Y."/>
            <person name="Ohtoshi R."/>
            <person name="Malay A.D."/>
            <person name="Moran D.A.P."/>
            <person name="Tomita M."/>
            <person name="Numata K."/>
            <person name="Arakawa K."/>
        </authorList>
    </citation>
    <scope>NUCLEOTIDE SEQUENCE</scope>
</reference>
<evidence type="ECO:0000256" key="1">
    <source>
        <dbReference type="SAM" id="MobiDB-lite"/>
    </source>
</evidence>
<name>A0A8X6WPH1_9ARAC</name>
<accession>A0A8X6WPH1</accession>
<comment type="caution">
    <text evidence="2">The sequence shown here is derived from an EMBL/GenBank/DDBJ whole genome shotgun (WGS) entry which is preliminary data.</text>
</comment>